<evidence type="ECO:0000259" key="4">
    <source>
        <dbReference type="Pfam" id="PF08241"/>
    </source>
</evidence>
<evidence type="ECO:0000256" key="2">
    <source>
        <dbReference type="ARBA" id="ARBA00022603"/>
    </source>
</evidence>
<dbReference type="PANTHER" id="PTHR44942">
    <property type="entry name" value="METHYLTRANSF_11 DOMAIN-CONTAINING PROTEIN"/>
    <property type="match status" value="1"/>
</dbReference>
<reference evidence="5" key="1">
    <citation type="journal article" date="2014" name="Int. J. Syst. Evol. Microbiol.">
        <title>Complete genome sequence of Corynebacterium casei LMG S-19264T (=DSM 44701T), isolated from a smear-ripened cheese.</title>
        <authorList>
            <consortium name="US DOE Joint Genome Institute (JGI-PGF)"/>
            <person name="Walter F."/>
            <person name="Albersmeier A."/>
            <person name="Kalinowski J."/>
            <person name="Ruckert C."/>
        </authorList>
    </citation>
    <scope>NUCLEOTIDE SEQUENCE</scope>
    <source>
        <strain evidence="5">CCM 7905</strain>
    </source>
</reference>
<accession>A0A917CWK5</accession>
<evidence type="ECO:0000256" key="3">
    <source>
        <dbReference type="ARBA" id="ARBA00022679"/>
    </source>
</evidence>
<reference evidence="5" key="2">
    <citation type="submission" date="2020-09" db="EMBL/GenBank/DDBJ databases">
        <authorList>
            <person name="Sun Q."/>
            <person name="Sedlacek I."/>
        </authorList>
    </citation>
    <scope>NUCLEOTIDE SEQUENCE</scope>
    <source>
        <strain evidence="5">CCM 7905</strain>
    </source>
</reference>
<comment type="similarity">
    <text evidence="1">Belongs to the methyltransferase superfamily.</text>
</comment>
<dbReference type="Proteomes" id="UP000654257">
    <property type="component" value="Unassembled WGS sequence"/>
</dbReference>
<evidence type="ECO:0000313" key="5">
    <source>
        <dbReference type="EMBL" id="GGG00804.1"/>
    </source>
</evidence>
<feature type="domain" description="Methyltransferase type 11" evidence="4">
    <location>
        <begin position="39"/>
        <end position="130"/>
    </location>
</feature>
<organism evidence="5 6">
    <name type="scientific">Rhodococcoides trifolii</name>
    <dbReference type="NCBI Taxonomy" id="908250"/>
    <lineage>
        <taxon>Bacteria</taxon>
        <taxon>Bacillati</taxon>
        <taxon>Actinomycetota</taxon>
        <taxon>Actinomycetes</taxon>
        <taxon>Mycobacteriales</taxon>
        <taxon>Nocardiaceae</taxon>
        <taxon>Rhodococcoides</taxon>
    </lineage>
</organism>
<dbReference type="RefSeq" id="WP_188543849.1">
    <property type="nucleotide sequence ID" value="NZ_BMCU01000001.1"/>
</dbReference>
<protein>
    <recommendedName>
        <fullName evidence="4">Methyltransferase type 11 domain-containing protein</fullName>
    </recommendedName>
</protein>
<keyword evidence="2" id="KW-0489">Methyltransferase</keyword>
<dbReference type="GO" id="GO:0032259">
    <property type="term" value="P:methylation"/>
    <property type="evidence" value="ECO:0007669"/>
    <property type="project" value="UniProtKB-KW"/>
</dbReference>
<keyword evidence="3" id="KW-0808">Transferase</keyword>
<gene>
    <name evidence="5" type="ORF">GCM10007304_13440</name>
</gene>
<dbReference type="GO" id="GO:0008757">
    <property type="term" value="F:S-adenosylmethionine-dependent methyltransferase activity"/>
    <property type="evidence" value="ECO:0007669"/>
    <property type="project" value="InterPro"/>
</dbReference>
<dbReference type="CDD" id="cd02440">
    <property type="entry name" value="AdoMet_MTases"/>
    <property type="match status" value="1"/>
</dbReference>
<dbReference type="InterPro" id="IPR051052">
    <property type="entry name" value="Diverse_substrate_MTase"/>
</dbReference>
<keyword evidence="6" id="KW-1185">Reference proteome</keyword>
<comment type="caution">
    <text evidence="5">The sequence shown here is derived from an EMBL/GenBank/DDBJ whole genome shotgun (WGS) entry which is preliminary data.</text>
</comment>
<dbReference type="EMBL" id="BMCU01000001">
    <property type="protein sequence ID" value="GGG00804.1"/>
    <property type="molecule type" value="Genomic_DNA"/>
</dbReference>
<sequence length="250" mass="26862">MSNERALSFGQVADEYDRWRPGYPTQAIADIVAEGTRVLESGAGTGKATVALARAGASVVAVEPDPSMADLIRSRCAGDDVEVRVSTIENCVVPDHSFDVVCAAQSWHWVDPVAGAAVAAKALRPGGALCVFGNRLRDIDGPAWAAVNEVYAEYAPELDRRVEIEVHAKFEQNLARPEGFSPWTVTTYDWTAEYDPDGFVGLLGTFSNHIALPADKRDRLLGAVHSAVSDSAAGHIEYHYVTVLATAHVE</sequence>
<dbReference type="Gene3D" id="3.40.50.150">
    <property type="entry name" value="Vaccinia Virus protein VP39"/>
    <property type="match status" value="1"/>
</dbReference>
<dbReference type="InterPro" id="IPR029063">
    <property type="entry name" value="SAM-dependent_MTases_sf"/>
</dbReference>
<proteinExistence type="inferred from homology"/>
<dbReference type="SUPFAM" id="SSF53335">
    <property type="entry name" value="S-adenosyl-L-methionine-dependent methyltransferases"/>
    <property type="match status" value="1"/>
</dbReference>
<dbReference type="InterPro" id="IPR013216">
    <property type="entry name" value="Methyltransf_11"/>
</dbReference>
<evidence type="ECO:0000256" key="1">
    <source>
        <dbReference type="ARBA" id="ARBA00008361"/>
    </source>
</evidence>
<dbReference type="Pfam" id="PF08241">
    <property type="entry name" value="Methyltransf_11"/>
    <property type="match status" value="1"/>
</dbReference>
<evidence type="ECO:0000313" key="6">
    <source>
        <dbReference type="Proteomes" id="UP000654257"/>
    </source>
</evidence>
<name>A0A917CWK5_9NOCA</name>
<dbReference type="AlphaFoldDB" id="A0A917CWK5"/>
<dbReference type="PANTHER" id="PTHR44942:SF4">
    <property type="entry name" value="METHYLTRANSFERASE TYPE 11 DOMAIN-CONTAINING PROTEIN"/>
    <property type="match status" value="1"/>
</dbReference>